<protein>
    <recommendedName>
        <fullName evidence="3">ATP-dependent RecD2 DNA helicase</fullName>
        <ecNumber evidence="3">5.6.2.3</ecNumber>
    </recommendedName>
    <alternativeName>
        <fullName evidence="3">DNA 5'-3' helicase subunit RecD2</fullName>
    </alternativeName>
</protein>
<name>A0AA91DBP2_9GAMM</name>
<keyword evidence="1 3" id="KW-0547">Nucleotide-binding</keyword>
<comment type="caution">
    <text evidence="6">The sequence shown here is derived from an EMBL/GenBank/DDBJ whole genome shotgun (WGS) entry which is preliminary data.</text>
</comment>
<dbReference type="Gene3D" id="1.10.10.2220">
    <property type="match status" value="1"/>
</dbReference>
<evidence type="ECO:0000313" key="6">
    <source>
        <dbReference type="EMBL" id="OAI23912.1"/>
    </source>
</evidence>
<keyword evidence="7" id="KW-1185">Reference proteome</keyword>
<dbReference type="GO" id="GO:0005524">
    <property type="term" value="F:ATP binding"/>
    <property type="evidence" value="ECO:0007669"/>
    <property type="project" value="UniProtKB-UniRule"/>
</dbReference>
<dbReference type="Gene3D" id="1.10.150.20">
    <property type="entry name" value="5' to 3' exonuclease, C-terminal subdomain"/>
    <property type="match status" value="1"/>
</dbReference>
<dbReference type="InterPro" id="IPR003593">
    <property type="entry name" value="AAA+_ATPase"/>
</dbReference>
<evidence type="ECO:0000313" key="7">
    <source>
        <dbReference type="Proteomes" id="UP000077734"/>
    </source>
</evidence>
<dbReference type="SUPFAM" id="SSF52540">
    <property type="entry name" value="P-loop containing nucleoside triphosphate hydrolases"/>
    <property type="match status" value="2"/>
</dbReference>
<dbReference type="Gene3D" id="2.30.30.940">
    <property type="match status" value="1"/>
</dbReference>
<dbReference type="InterPro" id="IPR029493">
    <property type="entry name" value="RecD2-like_HHH"/>
</dbReference>
<proteinExistence type="inferred from homology"/>
<sequence length="732" mass="80813">MDFQPSTSHSADNPVEKLHGSIERVTFHSEASGFCVLRVKVKGYRELITVIGSAASVTAGEYIECLGCWVNDRQHGQQFKTISLKIVPPTTLDGIEKYLGSGMVKGIGPHFAKKLVKAFGEQVFDVIEQTPERLLDLPGIGKKRQERVTSAWAEQKVIREIMVFLQSHGVGTSRSVRIYKTYGDQAIENVRENPYRLALDIHGIGFKTADMLAQKLGIGPQSLLRAQAGVRHVLQEWSGEGHCAAIRSKLCEMAAKLLEIPLPIIDQAIAAELTEGNLIAEIDGSDEFIFLTPLHRAEMGCAAHLNRLNQGDAPWGVIDADKAIPWVEEQTGMTLSQSQAAAVRLVLQHKVSVITGGPGVGKTTLVNSLLKILKAKRVRIGLCAPTGRAAKRLTESTGMEAKTVHRLLEFDPTQFAFKHNDENPLDLDCLVIDESSMMDVVLMNQLLKAIPTEAAVLIVGDVDQLPSVGPGSVLADIIESGQIATVRLTEIFRQASTSKIITNAHRINHGQMPLVDKTEGLSDFYCLYAETPEEIFAKLMQVVLERIPQRFHFHPVNDVQILTPMNRGGLGARSLNIELQARLNGHSEPKITRFGNTYAPGDKVIQRINNYDKEVFNGDIGVIKAIDLEESQIKILFDDREVDYEFSDLDEVTLAYATSVHKSQGSEYPVVVIPMAMQHFMLLERNLLYTGVTRGKQLVVVIAQPKALAMAVKNQQSQRRITHLAARLNENT</sequence>
<keyword evidence="3" id="KW-0378">Hydrolase</keyword>
<dbReference type="AlphaFoldDB" id="A0AA91DBP2"/>
<dbReference type="Pfam" id="PF13245">
    <property type="entry name" value="AAA_19"/>
    <property type="match status" value="1"/>
</dbReference>
<dbReference type="Proteomes" id="UP000077734">
    <property type="component" value="Unassembled WGS sequence"/>
</dbReference>
<keyword evidence="3" id="KW-0413">Isomerase</keyword>
<dbReference type="GO" id="GO:0006310">
    <property type="term" value="P:DNA recombination"/>
    <property type="evidence" value="ECO:0007669"/>
    <property type="project" value="InterPro"/>
</dbReference>
<dbReference type="Gene3D" id="3.40.50.300">
    <property type="entry name" value="P-loop containing nucleotide triphosphate hydrolases"/>
    <property type="match status" value="2"/>
</dbReference>
<keyword evidence="3" id="KW-0238">DNA-binding</keyword>
<accession>A0AA91DBP2</accession>
<keyword evidence="2 3" id="KW-0067">ATP-binding</keyword>
<dbReference type="PANTHER" id="PTHR43788:SF6">
    <property type="entry name" value="DNA HELICASE B"/>
    <property type="match status" value="1"/>
</dbReference>
<dbReference type="Pfam" id="PF14490">
    <property type="entry name" value="HHH_RecD2"/>
    <property type="match status" value="1"/>
</dbReference>
<dbReference type="CDD" id="cd18809">
    <property type="entry name" value="SF1_C_RecD"/>
    <property type="match status" value="1"/>
</dbReference>
<feature type="binding site" evidence="3">
    <location>
        <begin position="359"/>
        <end position="363"/>
    </location>
    <ligand>
        <name>ATP</name>
        <dbReference type="ChEBI" id="CHEBI:30616"/>
    </ligand>
</feature>
<dbReference type="InterPro" id="IPR055446">
    <property type="entry name" value="RecD2_N_OB"/>
</dbReference>
<evidence type="ECO:0000259" key="5">
    <source>
        <dbReference type="SMART" id="SM00382"/>
    </source>
</evidence>
<keyword evidence="3" id="KW-0347">Helicase</keyword>
<dbReference type="GO" id="GO:0043139">
    <property type="term" value="F:5'-3' DNA helicase activity"/>
    <property type="evidence" value="ECO:0007669"/>
    <property type="project" value="UniProtKB-UniRule"/>
</dbReference>
<dbReference type="Pfam" id="PF13538">
    <property type="entry name" value="UvrD_C_2"/>
    <property type="match status" value="1"/>
</dbReference>
<dbReference type="EC" id="5.6.2.3" evidence="3"/>
<evidence type="ECO:0000256" key="1">
    <source>
        <dbReference type="ARBA" id="ARBA00022741"/>
    </source>
</evidence>
<evidence type="ECO:0000256" key="2">
    <source>
        <dbReference type="ARBA" id="ARBA00022840"/>
    </source>
</evidence>
<dbReference type="GO" id="GO:0006281">
    <property type="term" value="P:DNA repair"/>
    <property type="evidence" value="ECO:0007669"/>
    <property type="project" value="InterPro"/>
</dbReference>
<dbReference type="InterPro" id="IPR010994">
    <property type="entry name" value="RuvA_2-like"/>
</dbReference>
<gene>
    <name evidence="3" type="primary">recD2</name>
    <name evidence="6" type="ORF">A1356_16775</name>
</gene>
<dbReference type="InterPro" id="IPR027417">
    <property type="entry name" value="P-loop_NTPase"/>
</dbReference>
<dbReference type="CDD" id="cd17933">
    <property type="entry name" value="DEXSc_RecD-like"/>
    <property type="match status" value="1"/>
</dbReference>
<evidence type="ECO:0000256" key="3">
    <source>
        <dbReference type="HAMAP-Rule" id="MF_01488"/>
    </source>
</evidence>
<dbReference type="EMBL" id="LUUL01000095">
    <property type="protein sequence ID" value="OAI23912.1"/>
    <property type="molecule type" value="Genomic_DNA"/>
</dbReference>
<dbReference type="GO" id="GO:0016787">
    <property type="term" value="F:hydrolase activity"/>
    <property type="evidence" value="ECO:0007669"/>
    <property type="project" value="UniProtKB-KW"/>
</dbReference>
<dbReference type="GO" id="GO:0009338">
    <property type="term" value="C:exodeoxyribonuclease V complex"/>
    <property type="evidence" value="ECO:0007669"/>
    <property type="project" value="TreeGrafter"/>
</dbReference>
<dbReference type="HAMAP" id="MF_01488">
    <property type="entry name" value="RecD2"/>
    <property type="match status" value="1"/>
</dbReference>
<feature type="domain" description="AAA+ ATPase" evidence="5">
    <location>
        <begin position="348"/>
        <end position="489"/>
    </location>
</feature>
<feature type="domain" description="Helix-hairpin-helix DNA-binding motif class 1" evidence="4">
    <location>
        <begin position="132"/>
        <end position="151"/>
    </location>
</feature>
<dbReference type="RefSeq" id="WP_064028640.1">
    <property type="nucleotide sequence ID" value="NZ_LUUL01000095.1"/>
</dbReference>
<dbReference type="InterPro" id="IPR003583">
    <property type="entry name" value="Hlx-hairpin-Hlx_DNA-bd_motif"/>
</dbReference>
<dbReference type="Pfam" id="PF23139">
    <property type="entry name" value="OB_YrrC"/>
    <property type="match status" value="1"/>
</dbReference>
<comment type="function">
    <text evidence="3">DNA-dependent ATPase and ATP-dependent 5'-3' DNA helicase. Has no activity on blunt DNA or DNA with 3'-overhangs, requires at least 10 bases of 5'-ssDNA for helicase activity.</text>
</comment>
<dbReference type="InterPro" id="IPR006345">
    <property type="entry name" value="RecD2"/>
</dbReference>
<dbReference type="GO" id="GO:0003677">
    <property type="term" value="F:DNA binding"/>
    <property type="evidence" value="ECO:0007669"/>
    <property type="project" value="UniProtKB-UniRule"/>
</dbReference>
<dbReference type="GO" id="GO:0017116">
    <property type="term" value="F:single-stranded DNA helicase activity"/>
    <property type="evidence" value="ECO:0007669"/>
    <property type="project" value="TreeGrafter"/>
</dbReference>
<dbReference type="PANTHER" id="PTHR43788">
    <property type="entry name" value="DNA2/NAM7 HELICASE FAMILY MEMBER"/>
    <property type="match status" value="1"/>
</dbReference>
<dbReference type="InterPro" id="IPR050534">
    <property type="entry name" value="Coronavir_polyprotein_1ab"/>
</dbReference>
<organism evidence="6 7">
    <name type="scientific">Methylomonas koyamae</name>
    <dbReference type="NCBI Taxonomy" id="702114"/>
    <lineage>
        <taxon>Bacteria</taxon>
        <taxon>Pseudomonadati</taxon>
        <taxon>Pseudomonadota</taxon>
        <taxon>Gammaproteobacteria</taxon>
        <taxon>Methylococcales</taxon>
        <taxon>Methylococcaceae</taxon>
        <taxon>Methylomonas</taxon>
    </lineage>
</organism>
<dbReference type="SMART" id="SM00382">
    <property type="entry name" value="AAA"/>
    <property type="match status" value="1"/>
</dbReference>
<comment type="catalytic activity">
    <reaction evidence="3">
        <text>ATP + H2O = ADP + phosphate + H(+)</text>
        <dbReference type="Rhea" id="RHEA:13065"/>
        <dbReference type="ChEBI" id="CHEBI:15377"/>
        <dbReference type="ChEBI" id="CHEBI:15378"/>
        <dbReference type="ChEBI" id="CHEBI:30616"/>
        <dbReference type="ChEBI" id="CHEBI:43474"/>
        <dbReference type="ChEBI" id="CHEBI:456216"/>
        <dbReference type="EC" id="5.6.2.3"/>
    </reaction>
</comment>
<dbReference type="SUPFAM" id="SSF47781">
    <property type="entry name" value="RuvA domain 2-like"/>
    <property type="match status" value="1"/>
</dbReference>
<comment type="similarity">
    <text evidence="3">Belongs to the RecD family. RecD2 subfamily.</text>
</comment>
<dbReference type="Pfam" id="PF14520">
    <property type="entry name" value="HHH_5"/>
    <property type="match status" value="1"/>
</dbReference>
<feature type="domain" description="Helix-hairpin-helix DNA-binding motif class 1" evidence="4">
    <location>
        <begin position="196"/>
        <end position="215"/>
    </location>
</feature>
<dbReference type="InterPro" id="IPR041451">
    <property type="entry name" value="RecD2_SH13"/>
</dbReference>
<dbReference type="SMART" id="SM00278">
    <property type="entry name" value="HhH1"/>
    <property type="match status" value="2"/>
</dbReference>
<dbReference type="NCBIfam" id="TIGR01448">
    <property type="entry name" value="recD_rel"/>
    <property type="match status" value="1"/>
</dbReference>
<reference evidence="6 7" key="1">
    <citation type="submission" date="2016-03" db="EMBL/GenBank/DDBJ databases">
        <authorList>
            <person name="Heylen K."/>
            <person name="De Vos P."/>
            <person name="Vekeman B."/>
        </authorList>
    </citation>
    <scope>NUCLEOTIDE SEQUENCE [LARGE SCALE GENOMIC DNA]</scope>
    <source>
        <strain evidence="6 7">R-49807</strain>
    </source>
</reference>
<dbReference type="Pfam" id="PF18335">
    <property type="entry name" value="SH3_13"/>
    <property type="match status" value="1"/>
</dbReference>
<dbReference type="InterPro" id="IPR027785">
    <property type="entry name" value="UvrD-like_helicase_C"/>
</dbReference>
<evidence type="ECO:0000259" key="4">
    <source>
        <dbReference type="SMART" id="SM00278"/>
    </source>
</evidence>